<keyword evidence="4" id="KW-1185">Reference proteome</keyword>
<feature type="region of interest" description="Disordered" evidence="1">
    <location>
        <begin position="592"/>
        <end position="633"/>
    </location>
</feature>
<protein>
    <submittedName>
        <fullName evidence="3">DNA primase</fullName>
        <ecNumber evidence="3">2.7.7.-</ecNumber>
    </submittedName>
</protein>
<feature type="compositionally biased region" description="Basic and acidic residues" evidence="1">
    <location>
        <begin position="593"/>
        <end position="605"/>
    </location>
</feature>
<dbReference type="InterPro" id="IPR022081">
    <property type="entry name" value="DUF3631"/>
</dbReference>
<dbReference type="eggNOG" id="COG0464">
    <property type="taxonomic scope" value="Bacteria"/>
</dbReference>
<keyword evidence="3" id="KW-0548">Nucleotidyltransferase</keyword>
<dbReference type="EMBL" id="FR845719">
    <property type="protein sequence ID" value="CCA58226.1"/>
    <property type="molecule type" value="Genomic_DNA"/>
</dbReference>
<feature type="region of interest" description="Disordered" evidence="1">
    <location>
        <begin position="1"/>
        <end position="158"/>
    </location>
</feature>
<dbReference type="Proteomes" id="UP000006854">
    <property type="component" value="Chromosome"/>
</dbReference>
<dbReference type="HOGENOM" id="CLU_432063_0_0_11"/>
<proteinExistence type="predicted"/>
<gene>
    <name evidence="3" type="ordered locus">SVEN_4940</name>
</gene>
<sequence length="633" mass="68136">MEDSTSPAAPNTSHKVVWPAAAVPGQGIPWRSPDRADGRSTSPGTGDRPDRGAGPVGPEPDRTATETPTGVPVNPDREPGPTENAQLSGLPDRTPNPDHRPGPEAEDRTKNSGQSDGEPGPSIPVARDHHDAPGAVPEPGPGTEDRERAGLTADRDQDGTAVLDELRAAIGRYVVLPSEEALTAVTLWVAASHIQPALQHAPRLAVVGPTKGCGKSRVLDVLHETVSRPMMTVNTSPAVVFRIIGEDPPTLLVDEADTIFGPKAGDKEDLRGLLNAGHQRNRPAWRISGPEHKPTAFPTFAMAALAGIGDLPDTIMDRAVVLRMQKRKPGEKVAPFRSRHSVPELNALRDRLAAWLTPLRGAAHRLVPPMPVEVRAADTWEPLVIVADLAGGHWPAQARATCLSMTRTELVQDEQTTLKTRLLRDIRRVFEQQGDQEALRSHDLLAALLQDAEAPWAEYGTKGLNAYHLANLLRDFGISPANHRFENGRQAKAYARNQFLDAWARYCPDPAQPAPQPARPWSHVGPRASRRPLRPGRCPSARPAGLPAPGPLADPSSVSIRRIRPRAGQRGDGVPRRYGSLRTCNRLRTCPDQLRDGCNGRDEAPPHTITGAPPCPKRAPTTPPPAAARSSSA</sequence>
<evidence type="ECO:0000256" key="1">
    <source>
        <dbReference type="SAM" id="MobiDB-lite"/>
    </source>
</evidence>
<dbReference type="AlphaFoldDB" id="F2R2V1"/>
<feature type="domain" description="DUF3631" evidence="2">
    <location>
        <begin position="323"/>
        <end position="506"/>
    </location>
</feature>
<organism evidence="3 4">
    <name type="scientific">Streptomyces venezuelae (strain ATCC 10712 / CBS 650.69 / DSM 40230 / JCM 4526 / NBRC 13096 / PD 04745)</name>
    <dbReference type="NCBI Taxonomy" id="953739"/>
    <lineage>
        <taxon>Bacteria</taxon>
        <taxon>Bacillati</taxon>
        <taxon>Actinomycetota</taxon>
        <taxon>Actinomycetes</taxon>
        <taxon>Kitasatosporales</taxon>
        <taxon>Streptomycetaceae</taxon>
        <taxon>Streptomyces</taxon>
    </lineage>
</organism>
<evidence type="ECO:0000259" key="2">
    <source>
        <dbReference type="Pfam" id="PF12307"/>
    </source>
</evidence>
<dbReference type="SUPFAM" id="SSF52540">
    <property type="entry name" value="P-loop containing nucleoside triphosphate hydrolases"/>
    <property type="match status" value="1"/>
</dbReference>
<feature type="compositionally biased region" description="Polar residues" evidence="1">
    <location>
        <begin position="1"/>
        <end position="14"/>
    </location>
</feature>
<evidence type="ECO:0000313" key="3">
    <source>
        <dbReference type="EMBL" id="CCA58226.1"/>
    </source>
</evidence>
<evidence type="ECO:0000313" key="4">
    <source>
        <dbReference type="Proteomes" id="UP000006854"/>
    </source>
</evidence>
<reference evidence="3 4" key="1">
    <citation type="journal article" date="2011" name="BMC Genomics">
        <title>Genome-wide analysis of the role of GlnR in Streptomyces venezuelae provides new insights into global nitrogen regulation in actinomycetes.</title>
        <authorList>
            <person name="Pullan S.T."/>
            <person name="Bibb M.J."/>
            <person name="Merrick M."/>
        </authorList>
    </citation>
    <scope>NUCLEOTIDE SEQUENCE [LARGE SCALE GENOMIC DNA]</scope>
    <source>
        <strain evidence="4">ATCC 10712 / CBS 650.69 / DSM 40230 / JCM 4526 / NBRC 13096 / PD 04745</strain>
    </source>
</reference>
<name>F2R2V1_STRVP</name>
<dbReference type="Pfam" id="PF12307">
    <property type="entry name" value="DUF3631"/>
    <property type="match status" value="1"/>
</dbReference>
<dbReference type="EC" id="2.7.7.-" evidence="3"/>
<feature type="region of interest" description="Disordered" evidence="1">
    <location>
        <begin position="511"/>
        <end position="557"/>
    </location>
</feature>
<dbReference type="GO" id="GO:0016779">
    <property type="term" value="F:nucleotidyltransferase activity"/>
    <property type="evidence" value="ECO:0007669"/>
    <property type="project" value="UniProtKB-KW"/>
</dbReference>
<keyword evidence="3" id="KW-0808">Transferase</keyword>
<dbReference type="STRING" id="953739.SVEN_4940"/>
<feature type="compositionally biased region" description="Basic and acidic residues" evidence="1">
    <location>
        <begin position="143"/>
        <end position="158"/>
    </location>
</feature>
<feature type="compositionally biased region" description="Pro residues" evidence="1">
    <location>
        <begin position="613"/>
        <end position="626"/>
    </location>
</feature>
<dbReference type="KEGG" id="sve:SVEN_4940"/>
<dbReference type="PATRIC" id="fig|953739.5.peg.74"/>
<dbReference type="InterPro" id="IPR027417">
    <property type="entry name" value="P-loop_NTPase"/>
</dbReference>
<feature type="compositionally biased region" description="Basic and acidic residues" evidence="1">
    <location>
        <begin position="95"/>
        <end position="110"/>
    </location>
</feature>
<accession>F2R2V1</accession>